<evidence type="ECO:0000313" key="3">
    <source>
        <dbReference type="EMBL" id="MFD0916211.1"/>
    </source>
</evidence>
<feature type="transmembrane region" description="Helical" evidence="1">
    <location>
        <begin position="31"/>
        <end position="49"/>
    </location>
</feature>
<feature type="transmembrane region" description="Helical" evidence="1">
    <location>
        <begin position="87"/>
        <end position="107"/>
    </location>
</feature>
<dbReference type="PANTHER" id="PTHR12879:SF8">
    <property type="entry name" value="SPHINGOLIPID DELTA(4)-DESATURASE DES1"/>
    <property type="match status" value="1"/>
</dbReference>
<dbReference type="Pfam" id="PF00487">
    <property type="entry name" value="FA_desaturase"/>
    <property type="match status" value="1"/>
</dbReference>
<accession>A0ABW3FHB8</accession>
<dbReference type="PANTHER" id="PTHR12879">
    <property type="entry name" value="SPHINGOLIPID DELTA 4 DESATURASE/C-4 HYDROXYLASE PROTEIN DES2"/>
    <property type="match status" value="1"/>
</dbReference>
<evidence type="ECO:0000313" key="4">
    <source>
        <dbReference type="Proteomes" id="UP001597101"/>
    </source>
</evidence>
<organism evidence="3 4">
    <name type="scientific">Pseudahrensia aquimaris</name>
    <dbReference type="NCBI Taxonomy" id="744461"/>
    <lineage>
        <taxon>Bacteria</taxon>
        <taxon>Pseudomonadati</taxon>
        <taxon>Pseudomonadota</taxon>
        <taxon>Alphaproteobacteria</taxon>
        <taxon>Hyphomicrobiales</taxon>
        <taxon>Ahrensiaceae</taxon>
        <taxon>Pseudahrensia</taxon>
    </lineage>
</organism>
<keyword evidence="1" id="KW-0812">Transmembrane</keyword>
<evidence type="ECO:0000256" key="1">
    <source>
        <dbReference type="SAM" id="Phobius"/>
    </source>
</evidence>
<gene>
    <name evidence="3" type="ORF">ACFQ14_07320</name>
</gene>
<keyword evidence="3" id="KW-0560">Oxidoreductase</keyword>
<dbReference type="RefSeq" id="WP_377212040.1">
    <property type="nucleotide sequence ID" value="NZ_JBHTJV010000003.1"/>
</dbReference>
<proteinExistence type="predicted"/>
<dbReference type="GO" id="GO:0016491">
    <property type="term" value="F:oxidoreductase activity"/>
    <property type="evidence" value="ECO:0007669"/>
    <property type="project" value="UniProtKB-KW"/>
</dbReference>
<dbReference type="EMBL" id="JBHTJV010000003">
    <property type="protein sequence ID" value="MFD0916211.1"/>
    <property type="molecule type" value="Genomic_DNA"/>
</dbReference>
<dbReference type="EC" id="1.14.19.-" evidence="3"/>
<name>A0ABW3FHB8_9HYPH</name>
<dbReference type="InterPro" id="IPR005804">
    <property type="entry name" value="FA_desaturase_dom"/>
</dbReference>
<sequence length="305" mass="34453">MTDRIFDQRSLIASLDDAARQDLQSRNDRAGLIRLAAHVLLLAASGTWIMASWPLWQGMLFLHGVMLVFLFTAQHEATHGTAFASEWLNTWVARVAGVVLIVPPLWFRYFHFAHHRHTQDPDNDPELEGGKPETLAQYVFHVSGLPLWWAMIKVTLGNATNRTMSAYVPEKATGRIRLEARVMLTLYASLALASFFVSSTALLWLWVIPAILGQPVLRLYLLAEHGRCPMVANMLENSRTTLTNSAIRFIAWNMPYHAEHHAMPTVPFHKLPKLHEIAQSHLGSVSQGYGEFHKDYVDGLKTAKR</sequence>
<comment type="caution">
    <text evidence="3">The sequence shown here is derived from an EMBL/GenBank/DDBJ whole genome shotgun (WGS) entry which is preliminary data.</text>
</comment>
<keyword evidence="1" id="KW-1133">Transmembrane helix</keyword>
<dbReference type="Proteomes" id="UP001597101">
    <property type="component" value="Unassembled WGS sequence"/>
</dbReference>
<evidence type="ECO:0000259" key="2">
    <source>
        <dbReference type="Pfam" id="PF00487"/>
    </source>
</evidence>
<feature type="transmembrane region" description="Helical" evidence="1">
    <location>
        <begin position="178"/>
        <end position="197"/>
    </location>
</feature>
<protein>
    <submittedName>
        <fullName evidence="3">Fatty acid desaturase</fullName>
        <ecNumber evidence="3">1.14.19.-</ecNumber>
    </submittedName>
</protein>
<reference evidence="4" key="1">
    <citation type="journal article" date="2019" name="Int. J. Syst. Evol. Microbiol.">
        <title>The Global Catalogue of Microorganisms (GCM) 10K type strain sequencing project: providing services to taxonomists for standard genome sequencing and annotation.</title>
        <authorList>
            <consortium name="The Broad Institute Genomics Platform"/>
            <consortium name="The Broad Institute Genome Sequencing Center for Infectious Disease"/>
            <person name="Wu L."/>
            <person name="Ma J."/>
        </authorList>
    </citation>
    <scope>NUCLEOTIDE SEQUENCE [LARGE SCALE GENOMIC DNA]</scope>
    <source>
        <strain evidence="4">CCUG 60023</strain>
    </source>
</reference>
<feature type="domain" description="Fatty acid desaturase" evidence="2">
    <location>
        <begin position="53"/>
        <end position="281"/>
    </location>
</feature>
<keyword evidence="1" id="KW-0472">Membrane</keyword>
<keyword evidence="4" id="KW-1185">Reference proteome</keyword>